<proteinExistence type="predicted"/>
<reference evidence="1" key="1">
    <citation type="submission" date="2024-05" db="EMBL/GenBank/DDBJ databases">
        <title>Whole-Genome Sequence of CFS9, a Potential Fish Probiotic Isolated from the Body Surface of Silurus asotus.</title>
        <authorList>
            <person name="Kojima M."/>
            <person name="Tobioka K."/>
            <person name="Yokota K."/>
            <person name="Nakatani H."/>
            <person name="Hori K."/>
            <person name="Tamaru Y."/>
            <person name="Okazaki F."/>
        </authorList>
    </citation>
    <scope>NUCLEOTIDE SEQUENCE</scope>
    <source>
        <strain evidence="1">CFS9</strain>
    </source>
</reference>
<organism evidence="1">
    <name type="scientific">Flavobacterium sp. CFS9</name>
    <dbReference type="NCBI Taxonomy" id="3143118"/>
    <lineage>
        <taxon>Bacteria</taxon>
        <taxon>Pseudomonadati</taxon>
        <taxon>Bacteroidota</taxon>
        <taxon>Flavobacteriia</taxon>
        <taxon>Flavobacteriales</taxon>
        <taxon>Flavobacteriaceae</taxon>
        <taxon>Flavobacterium</taxon>
    </lineage>
</organism>
<dbReference type="RefSeq" id="WP_369617792.1">
    <property type="nucleotide sequence ID" value="NZ_AP031573.1"/>
</dbReference>
<dbReference type="AlphaFoldDB" id="A0AAT9GZP4"/>
<sequence>MNKQDFTLINGYPLNQASLDRMQTAYTIFNALGNIVGDKTIISGCTVSGSDVSNGVVYVNGEVYEFRGGLAQTKVIIKEETTNLIYKNNNSYPAVKTRYVTFGTGIDAMNWSDFKPGFPTKDIVAGLAGKADQTAFDSLANAFAIVATKMATIETGAQKNVQADWNEANNGSNSFIKNKPNISNPFLHKDKYDIGDVFDEDLLTVTFSDVGTADYIVSGGLVGTNSDFTQDANVYFQTREHTRTSFKLVLTEQAGGRFQKLWLHYALIPL</sequence>
<dbReference type="EMBL" id="AP031573">
    <property type="protein sequence ID" value="BFM42664.1"/>
    <property type="molecule type" value="Genomic_DNA"/>
</dbReference>
<evidence type="ECO:0008006" key="2">
    <source>
        <dbReference type="Google" id="ProtNLM"/>
    </source>
</evidence>
<name>A0AAT9GZP4_9FLAO</name>
<dbReference type="CDD" id="cd22641">
    <property type="entry name" value="C24-like"/>
    <property type="match status" value="1"/>
</dbReference>
<protein>
    <recommendedName>
        <fullName evidence="2">DUF5689 domain-containing protein</fullName>
    </recommendedName>
</protein>
<evidence type="ECO:0000313" key="1">
    <source>
        <dbReference type="EMBL" id="BFM42664.1"/>
    </source>
</evidence>
<gene>
    <name evidence="1" type="ORF">CFS9_13050</name>
</gene>
<accession>A0AAT9GZP4</accession>